<feature type="region of interest" description="Disordered" evidence="1">
    <location>
        <begin position="54"/>
        <end position="91"/>
    </location>
</feature>
<feature type="transmembrane region" description="Helical" evidence="2">
    <location>
        <begin position="6"/>
        <end position="23"/>
    </location>
</feature>
<reference evidence="3 4" key="1">
    <citation type="journal article" date="2019" name="Environ. Microbiol.">
        <title>Genomics insights into ecotype formation of ammonia-oxidizing archaea in the deep ocean.</title>
        <authorList>
            <person name="Wang Y."/>
            <person name="Huang J.M."/>
            <person name="Cui G.J."/>
            <person name="Nunoura T."/>
            <person name="Takaki Y."/>
            <person name="Li W.L."/>
            <person name="Li J."/>
            <person name="Gao Z.M."/>
            <person name="Takai K."/>
            <person name="Zhang A.Q."/>
            <person name="Stepanauskas R."/>
        </authorList>
    </citation>
    <scope>NUCLEOTIDE SEQUENCE [LARGE SCALE GENOMIC DNA]</scope>
    <source>
        <strain evidence="3 4">L15a</strain>
    </source>
</reference>
<keyword evidence="2" id="KW-1133">Transmembrane helix</keyword>
<sequence length="91" mass="10700">MDLKDKIIGMALAALIALVGWNLHETWGMKEQVFKLQQGQIVLSKQIKKNSTFVKQKLKQIKKKQNKKNINKEKKKNNKKKKKKKNKIENE</sequence>
<name>A0A7K4MY94_9ARCH</name>
<gene>
    <name evidence="3" type="ORF">HX858_09305</name>
</gene>
<proteinExistence type="predicted"/>
<evidence type="ECO:0000256" key="2">
    <source>
        <dbReference type="SAM" id="Phobius"/>
    </source>
</evidence>
<protein>
    <submittedName>
        <fullName evidence="3">Uncharacterized protein</fullName>
    </submittedName>
</protein>
<comment type="caution">
    <text evidence="3">The sequence shown here is derived from an EMBL/GenBank/DDBJ whole genome shotgun (WGS) entry which is preliminary data.</text>
</comment>
<dbReference type="AlphaFoldDB" id="A0A7K4MY94"/>
<organism evidence="3 4">
    <name type="scientific">Marine Group I thaumarchaeote</name>
    <dbReference type="NCBI Taxonomy" id="2511932"/>
    <lineage>
        <taxon>Archaea</taxon>
        <taxon>Nitrososphaerota</taxon>
        <taxon>Marine Group I</taxon>
    </lineage>
</organism>
<accession>A0A7K4MY94</accession>
<evidence type="ECO:0000313" key="4">
    <source>
        <dbReference type="Proteomes" id="UP000575480"/>
    </source>
</evidence>
<evidence type="ECO:0000256" key="1">
    <source>
        <dbReference type="SAM" id="MobiDB-lite"/>
    </source>
</evidence>
<feature type="compositionally biased region" description="Basic residues" evidence="1">
    <location>
        <begin position="56"/>
        <end position="91"/>
    </location>
</feature>
<evidence type="ECO:0000313" key="3">
    <source>
        <dbReference type="EMBL" id="NWJ57923.1"/>
    </source>
</evidence>
<keyword evidence="2" id="KW-0472">Membrane</keyword>
<keyword evidence="2" id="KW-0812">Transmembrane</keyword>
<dbReference type="Proteomes" id="UP000575480">
    <property type="component" value="Unassembled WGS sequence"/>
</dbReference>
<dbReference type="EMBL" id="JACATH010000026">
    <property type="protein sequence ID" value="NWJ57923.1"/>
    <property type="molecule type" value="Genomic_DNA"/>
</dbReference>